<evidence type="ECO:0000313" key="4">
    <source>
        <dbReference type="Proteomes" id="UP000597762"/>
    </source>
</evidence>
<reference evidence="3" key="1">
    <citation type="submission" date="2021-01" db="EMBL/GenBank/DDBJ databases">
        <authorList>
            <person name="Li R."/>
            <person name="Bekaert M."/>
        </authorList>
    </citation>
    <scope>NUCLEOTIDE SEQUENCE</scope>
    <source>
        <strain evidence="3">Farmed</strain>
    </source>
</reference>
<proteinExistence type="predicted"/>
<evidence type="ECO:0000256" key="1">
    <source>
        <dbReference type="SAM" id="MobiDB-lite"/>
    </source>
</evidence>
<feature type="region of interest" description="Disordered" evidence="1">
    <location>
        <begin position="87"/>
        <end position="111"/>
    </location>
</feature>
<feature type="compositionally biased region" description="Basic and acidic residues" evidence="1">
    <location>
        <begin position="358"/>
        <end position="371"/>
    </location>
</feature>
<organism evidence="3 4">
    <name type="scientific">Acanthosepion pharaonis</name>
    <name type="common">Pharaoh cuttlefish</name>
    <name type="synonym">Sepia pharaonis</name>
    <dbReference type="NCBI Taxonomy" id="158019"/>
    <lineage>
        <taxon>Eukaryota</taxon>
        <taxon>Metazoa</taxon>
        <taxon>Spiralia</taxon>
        <taxon>Lophotrochozoa</taxon>
        <taxon>Mollusca</taxon>
        <taxon>Cephalopoda</taxon>
        <taxon>Coleoidea</taxon>
        <taxon>Decapodiformes</taxon>
        <taxon>Sepiida</taxon>
        <taxon>Sepiina</taxon>
        <taxon>Sepiidae</taxon>
        <taxon>Acanthosepion</taxon>
    </lineage>
</organism>
<feature type="compositionally biased region" description="Pro residues" evidence="1">
    <location>
        <begin position="177"/>
        <end position="186"/>
    </location>
</feature>
<feature type="region of interest" description="Disordered" evidence="1">
    <location>
        <begin position="349"/>
        <end position="384"/>
    </location>
</feature>
<sequence>MSWSEKEAAFNNAAVPAIIWDGYANVTKTNDYPNSFPRHIVQCGEKIVVDYDNDCQTWPDEHSGPFSWKTKSQQDLTLLDLEADQLTKKPEKARKPASVQNSSKENFETKTCPWKRENGGIWDSPFLAAERGMDAVFTNKLVDLSSSAPTTSIISQEVANQELKEKKSVKEVKKRPTPPPPPPPNTTPKRVDYHTIPLPDSHPKKSGHRKSYRSSKTEVTEVSPQKSLSKTENSDEKKRDSGRFGNANPTESSMSKSNLAFSTSDEKEFVIDSALKDVDESSTVERSYFIGEKATNGAEAFLTEPKEMLITGRDEYFVADEDEETTSFSSQNDESQSLLKTDSEFEKANLSAVTSKDPPADKEETNSKRDSQIPMTGFDFLDDW</sequence>
<name>A0A812C519_ACAPH</name>
<dbReference type="InterPro" id="IPR031600">
    <property type="entry name" value="DUF4706"/>
</dbReference>
<dbReference type="OrthoDB" id="5984457at2759"/>
<evidence type="ECO:0000259" key="2">
    <source>
        <dbReference type="Pfam" id="PF15797"/>
    </source>
</evidence>
<feature type="compositionally biased region" description="Polar residues" evidence="1">
    <location>
        <begin position="247"/>
        <end position="263"/>
    </location>
</feature>
<evidence type="ECO:0000313" key="3">
    <source>
        <dbReference type="EMBL" id="CAE1256462.1"/>
    </source>
</evidence>
<accession>A0A812C519</accession>
<feature type="compositionally biased region" description="Basic residues" evidence="1">
    <location>
        <begin position="204"/>
        <end position="213"/>
    </location>
</feature>
<dbReference type="PANTHER" id="PTHR34394:SF1">
    <property type="entry name" value="SIMILAR TO RIKEN CDNA 2310022B05"/>
    <property type="match status" value="1"/>
</dbReference>
<feature type="domain" description="DUF4706" evidence="2">
    <location>
        <begin position="2"/>
        <end position="76"/>
    </location>
</feature>
<comment type="caution">
    <text evidence="3">The sequence shown here is derived from an EMBL/GenBank/DDBJ whole genome shotgun (WGS) entry which is preliminary data.</text>
</comment>
<feature type="region of interest" description="Disordered" evidence="1">
    <location>
        <begin position="155"/>
        <end position="263"/>
    </location>
</feature>
<feature type="compositionally biased region" description="Polar residues" evidence="1">
    <location>
        <begin position="220"/>
        <end position="231"/>
    </location>
</feature>
<feature type="region of interest" description="Disordered" evidence="1">
    <location>
        <begin position="320"/>
        <end position="339"/>
    </location>
</feature>
<gene>
    <name evidence="3" type="ORF">SPHA_30244</name>
</gene>
<feature type="compositionally biased region" description="Polar residues" evidence="1">
    <location>
        <begin position="326"/>
        <end position="339"/>
    </location>
</feature>
<dbReference type="PANTHER" id="PTHR34394">
    <property type="entry name" value="SIMILAR TO RIKEN CDNA 2310022B05"/>
    <property type="match status" value="1"/>
</dbReference>
<feature type="compositionally biased region" description="Basic and acidic residues" evidence="1">
    <location>
        <begin position="232"/>
        <end position="242"/>
    </location>
</feature>
<protein>
    <recommendedName>
        <fullName evidence="2">DUF4706 domain-containing protein</fullName>
    </recommendedName>
</protein>
<feature type="compositionally biased region" description="Basic and acidic residues" evidence="1">
    <location>
        <begin position="162"/>
        <end position="171"/>
    </location>
</feature>
<dbReference type="EMBL" id="CAHIKZ030001213">
    <property type="protein sequence ID" value="CAE1256462.1"/>
    <property type="molecule type" value="Genomic_DNA"/>
</dbReference>
<dbReference type="AlphaFoldDB" id="A0A812C519"/>
<dbReference type="Proteomes" id="UP000597762">
    <property type="component" value="Unassembled WGS sequence"/>
</dbReference>
<dbReference type="Pfam" id="PF15797">
    <property type="entry name" value="DUF4706"/>
    <property type="match status" value="1"/>
</dbReference>
<keyword evidence="4" id="KW-1185">Reference proteome</keyword>